<dbReference type="OrthoDB" id="9803824at2"/>
<evidence type="ECO:0000313" key="4">
    <source>
        <dbReference type="Proteomes" id="UP000237222"/>
    </source>
</evidence>
<reference evidence="3" key="1">
    <citation type="submission" date="2018-01" db="EMBL/GenBank/DDBJ databases">
        <authorList>
            <person name="Yu X.-D."/>
        </authorList>
    </citation>
    <scope>NUCLEOTIDE SEQUENCE</scope>
    <source>
        <strain evidence="3">ZX-21</strain>
    </source>
</reference>
<dbReference type="SUPFAM" id="SSF109604">
    <property type="entry name" value="HD-domain/PDEase-like"/>
    <property type="match status" value="1"/>
</dbReference>
<dbReference type="SUPFAM" id="SSF55073">
    <property type="entry name" value="Nucleotide cyclase"/>
    <property type="match status" value="1"/>
</dbReference>
<evidence type="ECO:0008006" key="5">
    <source>
        <dbReference type="Google" id="ProtNLM"/>
    </source>
</evidence>
<dbReference type="InterPro" id="IPR013976">
    <property type="entry name" value="HDOD"/>
</dbReference>
<feature type="domain" description="GGDEF" evidence="1">
    <location>
        <begin position="366"/>
        <end position="488"/>
    </location>
</feature>
<accession>A0A2S4HEY4</accession>
<dbReference type="PANTHER" id="PTHR33525:SF3">
    <property type="entry name" value="RIBONUCLEASE Y"/>
    <property type="match status" value="1"/>
</dbReference>
<evidence type="ECO:0000259" key="1">
    <source>
        <dbReference type="PROSITE" id="PS50887"/>
    </source>
</evidence>
<name>A0A2S4HEY4_9GAMM</name>
<dbReference type="PANTHER" id="PTHR33525">
    <property type="match status" value="1"/>
</dbReference>
<dbReference type="PROSITE" id="PS51833">
    <property type="entry name" value="HDOD"/>
    <property type="match status" value="1"/>
</dbReference>
<evidence type="ECO:0000259" key="2">
    <source>
        <dbReference type="PROSITE" id="PS51833"/>
    </source>
</evidence>
<dbReference type="SMART" id="SM00267">
    <property type="entry name" value="GGDEF"/>
    <property type="match status" value="1"/>
</dbReference>
<dbReference type="InterPro" id="IPR052340">
    <property type="entry name" value="RNase_Y/CdgJ"/>
</dbReference>
<dbReference type="Proteomes" id="UP000237222">
    <property type="component" value="Unassembled WGS sequence"/>
</dbReference>
<dbReference type="InterPro" id="IPR043128">
    <property type="entry name" value="Rev_trsase/Diguanyl_cyclase"/>
</dbReference>
<dbReference type="AlphaFoldDB" id="A0A2S4HEY4"/>
<dbReference type="Gene3D" id="1.10.3210.10">
    <property type="entry name" value="Hypothetical protein af1432"/>
    <property type="match status" value="1"/>
</dbReference>
<organism evidence="3 4">
    <name type="scientific">Zhongshania marina</name>
    <dbReference type="NCBI Taxonomy" id="2304603"/>
    <lineage>
        <taxon>Bacteria</taxon>
        <taxon>Pseudomonadati</taxon>
        <taxon>Pseudomonadota</taxon>
        <taxon>Gammaproteobacteria</taxon>
        <taxon>Cellvibrionales</taxon>
        <taxon>Spongiibacteraceae</taxon>
        <taxon>Zhongshania</taxon>
    </lineage>
</organism>
<dbReference type="InterPro" id="IPR000160">
    <property type="entry name" value="GGDEF_dom"/>
</dbReference>
<gene>
    <name evidence="3" type="ORF">C0068_12105</name>
</gene>
<sequence>MNDKLSVEMYMAIDLSPFIDNTARLPSIPRVVSKIVELARSGDIDIQNLSTLIASDPALAAKTLQFANSPMYANEHKIENVRRAIVLLGLDTTVNLALSFSLTSSLKEQSQSGLHYPLLWRRSLIAAAAARELGRLLGERAIEELFLAGLLQDIGMIAIDRLQPDFYTDLRSDQVFHQRVREYEIERMGGDHAETGAWLCKHWGLAERTSLAIATSHRPNTFAITDVDGLFIRCVCVSGIAADYLILGESPDATKQLYLQAQRILGLDSAKVDRLIRFLHDQIPEMEALFDVKLTESASQSELLEQANETLAELNLQNLSRSRQRGKKLPKLADEKRLDPATATFSREFINAFLPDSFDLAVRAERVLSILFLEITNFKSLRKSLGDNLNSYLQSLAAKLKSNLRAGDIISRYSETTFLILLHDAAEQDAKLVGERLMQTIGNVKSNGSSIAETTIGIATHGLDIDFDNVDEWIDHANKNLRGESTEV</sequence>
<dbReference type="EMBL" id="PQGG01000028">
    <property type="protein sequence ID" value="POP52553.1"/>
    <property type="molecule type" value="Genomic_DNA"/>
</dbReference>
<comment type="caution">
    <text evidence="3">The sequence shown here is derived from an EMBL/GenBank/DDBJ whole genome shotgun (WGS) entry which is preliminary data.</text>
</comment>
<dbReference type="RefSeq" id="WP_103684734.1">
    <property type="nucleotide sequence ID" value="NZ_PQGG01000028.1"/>
</dbReference>
<dbReference type="Pfam" id="PF08668">
    <property type="entry name" value="HDOD"/>
    <property type="match status" value="1"/>
</dbReference>
<dbReference type="Gene3D" id="3.30.70.270">
    <property type="match status" value="1"/>
</dbReference>
<dbReference type="InterPro" id="IPR029787">
    <property type="entry name" value="Nucleotide_cyclase"/>
</dbReference>
<dbReference type="PROSITE" id="PS50887">
    <property type="entry name" value="GGDEF"/>
    <property type="match status" value="1"/>
</dbReference>
<protein>
    <recommendedName>
        <fullName evidence="5">GGDEF domain-containing protein</fullName>
    </recommendedName>
</protein>
<dbReference type="NCBIfam" id="TIGR00254">
    <property type="entry name" value="GGDEF"/>
    <property type="match status" value="1"/>
</dbReference>
<dbReference type="Pfam" id="PF00990">
    <property type="entry name" value="GGDEF"/>
    <property type="match status" value="1"/>
</dbReference>
<proteinExistence type="predicted"/>
<evidence type="ECO:0000313" key="3">
    <source>
        <dbReference type="EMBL" id="POP52553.1"/>
    </source>
</evidence>
<feature type="domain" description="HDOD" evidence="2">
    <location>
        <begin position="25"/>
        <end position="219"/>
    </location>
</feature>